<dbReference type="GO" id="GO:0033922">
    <property type="term" value="F:peptidoglycan beta-N-acetylmuramidase activity"/>
    <property type="evidence" value="ECO:0007669"/>
    <property type="project" value="InterPro"/>
</dbReference>
<evidence type="ECO:0000313" key="3">
    <source>
        <dbReference type="EMBL" id="PWB06667.1"/>
    </source>
</evidence>
<dbReference type="Proteomes" id="UP000244925">
    <property type="component" value="Unassembled WGS sequence"/>
</dbReference>
<dbReference type="Pfam" id="PF20732">
    <property type="entry name" value="NamZ_C"/>
    <property type="match status" value="1"/>
</dbReference>
<protein>
    <submittedName>
        <fullName evidence="3">DUF1343 domain-containing protein</fullName>
    </submittedName>
</protein>
<dbReference type="RefSeq" id="WP_107036551.1">
    <property type="nucleotide sequence ID" value="NZ_CAOONL010000036.1"/>
</dbReference>
<evidence type="ECO:0000259" key="1">
    <source>
        <dbReference type="Pfam" id="PF07075"/>
    </source>
</evidence>
<dbReference type="AlphaFoldDB" id="A0A2V1IQG2"/>
<organism evidence="3 4">
    <name type="scientific">Paramuribaculum intestinale</name>
    <dbReference type="NCBI Taxonomy" id="2094151"/>
    <lineage>
        <taxon>Bacteria</taxon>
        <taxon>Pseudomonadati</taxon>
        <taxon>Bacteroidota</taxon>
        <taxon>Bacteroidia</taxon>
        <taxon>Bacteroidales</taxon>
        <taxon>Muribaculaceae</taxon>
        <taxon>Paramuribaculum</taxon>
    </lineage>
</organism>
<proteinExistence type="predicted"/>
<comment type="caution">
    <text evidence="3">The sequence shown here is derived from an EMBL/GenBank/DDBJ whole genome shotgun (WGS) entry which is preliminary data.</text>
</comment>
<dbReference type="PANTHER" id="PTHR42915">
    <property type="entry name" value="HYPOTHETICAL 460 KDA PROTEIN IN FEUA-SIGW INTERGENIC REGION [PRECURSOR]"/>
    <property type="match status" value="1"/>
</dbReference>
<keyword evidence="4" id="KW-1185">Reference proteome</keyword>
<dbReference type="PIRSF" id="PIRSF016719">
    <property type="entry name" value="UCP016719"/>
    <property type="match status" value="1"/>
</dbReference>
<dbReference type="InterPro" id="IPR048502">
    <property type="entry name" value="NamZ_N"/>
</dbReference>
<evidence type="ECO:0000313" key="4">
    <source>
        <dbReference type="Proteomes" id="UP000244925"/>
    </source>
</evidence>
<reference evidence="4" key="1">
    <citation type="submission" date="2018-02" db="EMBL/GenBank/DDBJ databases">
        <authorList>
            <person name="Clavel T."/>
            <person name="Strowig T."/>
        </authorList>
    </citation>
    <scope>NUCLEOTIDE SEQUENCE [LARGE SCALE GENOMIC DNA]</scope>
    <source>
        <strain evidence="4">DSM 100764</strain>
    </source>
</reference>
<dbReference type="PANTHER" id="PTHR42915:SF1">
    <property type="entry name" value="PEPTIDOGLYCAN BETA-N-ACETYLMURAMIDASE NAMZ"/>
    <property type="match status" value="1"/>
</dbReference>
<dbReference type="EMBL" id="PUBV01000021">
    <property type="protein sequence ID" value="PWB06667.1"/>
    <property type="molecule type" value="Genomic_DNA"/>
</dbReference>
<dbReference type="InterPro" id="IPR048503">
    <property type="entry name" value="NamZ_C"/>
</dbReference>
<name>A0A2V1IQG2_9BACT</name>
<sequence length="375" mass="41138">MAGGEGDNTVVLGAERTEQYAPMLRGKRVALFSNHTGIVSDGRHTLDVMLDAGIDVRMLYAPEHGFRGTADAGAKVSDATDERTGLPVRSLYGAGKQKALSPAALKDIDVIVCDIQDVGLRYYTYYITMAELMEAAAANGKEFVVFDRPNPNGMTVDGPSLDPSLRSGVGRFPMPVMHGLTLGEMARMAVGEGWLKGGAKPRLTVIPCLGYTHSTRYRLPVAPSPNLKDMKAVYLYGSTCYFEGTPVSLGRGTEMPFTIYGHPDMKGPFSFTPRSMKGAVNPPLKGRLCHGRDLRSLSDDEVIAAGVDFSYVIDAYRALSIGEKFFTRMFDLLAGNVEIRRMIIDGDTPEQIRQSWADDVEDFRERRAPYLLYPE</sequence>
<dbReference type="Gene3D" id="3.90.1150.140">
    <property type="match status" value="1"/>
</dbReference>
<feature type="domain" description="Peptidoglycan beta-N-acetylmuramidase NamZ C-terminal" evidence="2">
    <location>
        <begin position="235"/>
        <end position="373"/>
    </location>
</feature>
<dbReference type="InterPro" id="IPR008302">
    <property type="entry name" value="NamZ"/>
</dbReference>
<dbReference type="Pfam" id="PF07075">
    <property type="entry name" value="NamZ_N"/>
    <property type="match status" value="1"/>
</dbReference>
<feature type="domain" description="Peptidoglycan beta-N-acetylmuramidase NamZ N-terminal" evidence="1">
    <location>
        <begin position="29"/>
        <end position="230"/>
    </location>
</feature>
<evidence type="ECO:0000259" key="2">
    <source>
        <dbReference type="Pfam" id="PF20732"/>
    </source>
</evidence>
<gene>
    <name evidence="3" type="ORF">C5O25_09735</name>
</gene>
<accession>A0A2V1IQG2</accession>
<dbReference type="Gene3D" id="3.40.50.12170">
    <property type="entry name" value="Uncharacterised protein PF07075, DUF1343"/>
    <property type="match status" value="1"/>
</dbReference>
<dbReference type="GeneID" id="93424804"/>